<protein>
    <submittedName>
        <fullName evidence="9">PLP-dependent aminotransferase family protein</fullName>
    </submittedName>
</protein>
<dbReference type="InterPro" id="IPR004839">
    <property type="entry name" value="Aminotransferase_I/II_large"/>
</dbReference>
<dbReference type="Pfam" id="PF00155">
    <property type="entry name" value="Aminotran_1_2"/>
    <property type="match status" value="1"/>
</dbReference>
<dbReference type="Gene3D" id="3.40.640.10">
    <property type="entry name" value="Type I PLP-dependent aspartate aminotransferase-like (Major domain)"/>
    <property type="match status" value="1"/>
</dbReference>
<organism evidence="9 10">
    <name type="scientific">Tumebacillus lacus</name>
    <dbReference type="NCBI Taxonomy" id="2995335"/>
    <lineage>
        <taxon>Bacteria</taxon>
        <taxon>Bacillati</taxon>
        <taxon>Bacillota</taxon>
        <taxon>Bacilli</taxon>
        <taxon>Bacillales</taxon>
        <taxon>Alicyclobacillaceae</taxon>
        <taxon>Tumebacillus</taxon>
    </lineage>
</organism>
<dbReference type="CDD" id="cd07377">
    <property type="entry name" value="WHTH_GntR"/>
    <property type="match status" value="1"/>
</dbReference>
<dbReference type="PRINTS" id="PR00035">
    <property type="entry name" value="HTHGNTR"/>
</dbReference>
<evidence type="ECO:0000256" key="3">
    <source>
        <dbReference type="ARBA" id="ARBA00022576"/>
    </source>
</evidence>
<keyword evidence="4" id="KW-0663">Pyridoxal phosphate</keyword>
<dbReference type="SUPFAM" id="SSF53383">
    <property type="entry name" value="PLP-dependent transferases"/>
    <property type="match status" value="1"/>
</dbReference>
<dbReference type="Proteomes" id="UP001208017">
    <property type="component" value="Unassembled WGS sequence"/>
</dbReference>
<dbReference type="PROSITE" id="PS50949">
    <property type="entry name" value="HTH_GNTR"/>
    <property type="match status" value="1"/>
</dbReference>
<dbReference type="InterPro" id="IPR036390">
    <property type="entry name" value="WH_DNA-bd_sf"/>
</dbReference>
<dbReference type="CDD" id="cd00609">
    <property type="entry name" value="AAT_like"/>
    <property type="match status" value="1"/>
</dbReference>
<dbReference type="SMART" id="SM00345">
    <property type="entry name" value="HTH_GNTR"/>
    <property type="match status" value="1"/>
</dbReference>
<keyword evidence="10" id="KW-1185">Reference proteome</keyword>
<comment type="similarity">
    <text evidence="2">In the C-terminal section; belongs to the class-I pyridoxal-phosphate-dependent aminotransferase family.</text>
</comment>
<dbReference type="PANTHER" id="PTHR46577">
    <property type="entry name" value="HTH-TYPE TRANSCRIPTIONAL REGULATORY PROTEIN GABR"/>
    <property type="match status" value="1"/>
</dbReference>
<comment type="cofactor">
    <cofactor evidence="1">
        <name>pyridoxal 5'-phosphate</name>
        <dbReference type="ChEBI" id="CHEBI:597326"/>
    </cofactor>
</comment>
<evidence type="ECO:0000256" key="1">
    <source>
        <dbReference type="ARBA" id="ARBA00001933"/>
    </source>
</evidence>
<sequence>MARRKALYQTVYHRLRYQILSGDWPIGSKLPPERHLADEWRVSRNTVVHAYADLEAEGLIFSRVGSGRYVQPLPPPSALPPLDWKDRLSGGANLCAPSLMTELHALVGTRSALNFAFGEGGPHTRLKAEFAKGIDPLHILETSEADYLFPVQGHLELRGWIAEWMGCEQVTSPAQVMITSGSQEALQMTTAILANPGDSIAVEMPTYFGALHLFQSLGLHLIPIPMDGEGMRVDVLEGILSRSRPRFIYTVPTFHNPTGTTLSEARRRQLLALSEKHGIPIVEDDAYRHLHFDQEPPPPLKALDRQGNVIYINTFSKVLFPGLRLGWVTANRPFMERLTRSKELSISTNTFVQHALWSYLQKGAFPAHLEEARRRYQRQAAVMDKHLSALVAKGVSYAKPSGGFYDWVSLPEQVSPKELLQEAIRQNVVFATGDLFLPRETEQPYIRLCYSYETEAGIEKGMRILASLL</sequence>
<dbReference type="InterPro" id="IPR036388">
    <property type="entry name" value="WH-like_DNA-bd_sf"/>
</dbReference>
<evidence type="ECO:0000256" key="5">
    <source>
        <dbReference type="ARBA" id="ARBA00023015"/>
    </source>
</evidence>
<dbReference type="InterPro" id="IPR015424">
    <property type="entry name" value="PyrdxlP-dep_Trfase"/>
</dbReference>
<evidence type="ECO:0000256" key="7">
    <source>
        <dbReference type="ARBA" id="ARBA00023163"/>
    </source>
</evidence>
<dbReference type="GO" id="GO:0008483">
    <property type="term" value="F:transaminase activity"/>
    <property type="evidence" value="ECO:0007669"/>
    <property type="project" value="UniProtKB-KW"/>
</dbReference>
<dbReference type="RefSeq" id="WP_267151080.1">
    <property type="nucleotide sequence ID" value="NZ_JAPMLT010000003.1"/>
</dbReference>
<dbReference type="InterPro" id="IPR051446">
    <property type="entry name" value="HTH_trans_reg/aminotransferase"/>
</dbReference>
<dbReference type="Gene3D" id="1.10.10.10">
    <property type="entry name" value="Winged helix-like DNA-binding domain superfamily/Winged helix DNA-binding domain"/>
    <property type="match status" value="1"/>
</dbReference>
<reference evidence="9 10" key="1">
    <citation type="submission" date="2022-11" db="EMBL/GenBank/DDBJ databases">
        <title>Study of microbial diversity in lake waters.</title>
        <authorList>
            <person name="Zhang J."/>
        </authorList>
    </citation>
    <scope>NUCLEOTIDE SEQUENCE [LARGE SCALE GENOMIC DNA]</scope>
    <source>
        <strain evidence="9 10">DT12</strain>
    </source>
</reference>
<keyword evidence="3 9" id="KW-0032">Aminotransferase</keyword>
<evidence type="ECO:0000259" key="8">
    <source>
        <dbReference type="PROSITE" id="PS50949"/>
    </source>
</evidence>
<proteinExistence type="inferred from homology"/>
<accession>A0ABT3X2N2</accession>
<evidence type="ECO:0000313" key="10">
    <source>
        <dbReference type="Proteomes" id="UP001208017"/>
    </source>
</evidence>
<keyword evidence="5" id="KW-0805">Transcription regulation</keyword>
<evidence type="ECO:0000256" key="4">
    <source>
        <dbReference type="ARBA" id="ARBA00022898"/>
    </source>
</evidence>
<evidence type="ECO:0000256" key="6">
    <source>
        <dbReference type="ARBA" id="ARBA00023125"/>
    </source>
</evidence>
<comment type="caution">
    <text evidence="9">The sequence shown here is derived from an EMBL/GenBank/DDBJ whole genome shotgun (WGS) entry which is preliminary data.</text>
</comment>
<name>A0ABT3X2N2_9BACL</name>
<dbReference type="Pfam" id="PF00392">
    <property type="entry name" value="GntR"/>
    <property type="match status" value="1"/>
</dbReference>
<dbReference type="SUPFAM" id="SSF46785">
    <property type="entry name" value="Winged helix' DNA-binding domain"/>
    <property type="match status" value="1"/>
</dbReference>
<gene>
    <name evidence="9" type="ORF">OS242_07625</name>
</gene>
<dbReference type="PANTHER" id="PTHR46577:SF2">
    <property type="entry name" value="TRANSCRIPTIONAL REGULATORY PROTEIN"/>
    <property type="match status" value="1"/>
</dbReference>
<dbReference type="InterPro" id="IPR015422">
    <property type="entry name" value="PyrdxlP-dep_Trfase_small"/>
</dbReference>
<dbReference type="Gene3D" id="3.90.1150.10">
    <property type="entry name" value="Aspartate Aminotransferase, domain 1"/>
    <property type="match status" value="1"/>
</dbReference>
<feature type="domain" description="HTH gntR-type" evidence="8">
    <location>
        <begin position="5"/>
        <end position="73"/>
    </location>
</feature>
<dbReference type="InterPro" id="IPR000524">
    <property type="entry name" value="Tscrpt_reg_HTH_GntR"/>
</dbReference>
<dbReference type="InterPro" id="IPR015421">
    <property type="entry name" value="PyrdxlP-dep_Trfase_major"/>
</dbReference>
<dbReference type="EMBL" id="JAPMLT010000003">
    <property type="protein sequence ID" value="MCX7569830.1"/>
    <property type="molecule type" value="Genomic_DNA"/>
</dbReference>
<keyword evidence="7" id="KW-0804">Transcription</keyword>
<keyword evidence="3 9" id="KW-0808">Transferase</keyword>
<evidence type="ECO:0000256" key="2">
    <source>
        <dbReference type="ARBA" id="ARBA00005384"/>
    </source>
</evidence>
<evidence type="ECO:0000313" key="9">
    <source>
        <dbReference type="EMBL" id="MCX7569830.1"/>
    </source>
</evidence>
<keyword evidence="6" id="KW-0238">DNA-binding</keyword>